<protein>
    <submittedName>
        <fullName evidence="1">Uncharacterized protein</fullName>
    </submittedName>
</protein>
<keyword evidence="2" id="KW-1185">Reference proteome</keyword>
<evidence type="ECO:0000313" key="2">
    <source>
        <dbReference type="Proteomes" id="UP000050525"/>
    </source>
</evidence>
<name>A0A151NTR5_ALLMI</name>
<sequence length="84" mass="9392">MARSPVWPRGLVPVMLHHCCNTGLSAAVSGDTATLRQAPPYLNTSKNQKQQKLFKRFSCLRSESNLTRKKKAQVGVLKEINPEE</sequence>
<organism evidence="1 2">
    <name type="scientific">Alligator mississippiensis</name>
    <name type="common">American alligator</name>
    <dbReference type="NCBI Taxonomy" id="8496"/>
    <lineage>
        <taxon>Eukaryota</taxon>
        <taxon>Metazoa</taxon>
        <taxon>Chordata</taxon>
        <taxon>Craniata</taxon>
        <taxon>Vertebrata</taxon>
        <taxon>Euteleostomi</taxon>
        <taxon>Archelosauria</taxon>
        <taxon>Archosauria</taxon>
        <taxon>Crocodylia</taxon>
        <taxon>Alligatoridae</taxon>
        <taxon>Alligatorinae</taxon>
        <taxon>Alligator</taxon>
    </lineage>
</organism>
<dbReference type="AlphaFoldDB" id="A0A151NTR5"/>
<evidence type="ECO:0000313" key="1">
    <source>
        <dbReference type="EMBL" id="KYO40168.1"/>
    </source>
</evidence>
<gene>
    <name evidence="1" type="ORF">Y1Q_0000018</name>
</gene>
<dbReference type="Proteomes" id="UP000050525">
    <property type="component" value="Unassembled WGS sequence"/>
</dbReference>
<proteinExistence type="predicted"/>
<accession>A0A151NTR5</accession>
<reference evidence="1 2" key="1">
    <citation type="journal article" date="2012" name="Genome Biol.">
        <title>Sequencing three crocodilian genomes to illuminate the evolution of archosaurs and amniotes.</title>
        <authorList>
            <person name="St John J.A."/>
            <person name="Braun E.L."/>
            <person name="Isberg S.R."/>
            <person name="Miles L.G."/>
            <person name="Chong A.Y."/>
            <person name="Gongora J."/>
            <person name="Dalzell P."/>
            <person name="Moran C."/>
            <person name="Bed'hom B."/>
            <person name="Abzhanov A."/>
            <person name="Burgess S.C."/>
            <person name="Cooksey A.M."/>
            <person name="Castoe T.A."/>
            <person name="Crawford N.G."/>
            <person name="Densmore L.D."/>
            <person name="Drew J.C."/>
            <person name="Edwards S.V."/>
            <person name="Faircloth B.C."/>
            <person name="Fujita M.K."/>
            <person name="Greenwold M.J."/>
            <person name="Hoffmann F.G."/>
            <person name="Howard J.M."/>
            <person name="Iguchi T."/>
            <person name="Janes D.E."/>
            <person name="Khan S.Y."/>
            <person name="Kohno S."/>
            <person name="de Koning A.J."/>
            <person name="Lance S.L."/>
            <person name="McCarthy F.M."/>
            <person name="McCormack J.E."/>
            <person name="Merchant M.E."/>
            <person name="Peterson D.G."/>
            <person name="Pollock D.D."/>
            <person name="Pourmand N."/>
            <person name="Raney B.J."/>
            <person name="Roessler K.A."/>
            <person name="Sanford J.R."/>
            <person name="Sawyer R.H."/>
            <person name="Schmidt C.J."/>
            <person name="Triplett E.W."/>
            <person name="Tuberville T.D."/>
            <person name="Venegas-Anaya M."/>
            <person name="Howard J.T."/>
            <person name="Jarvis E.D."/>
            <person name="Guillette L.J.Jr."/>
            <person name="Glenn T.C."/>
            <person name="Green R.E."/>
            <person name="Ray D.A."/>
        </authorList>
    </citation>
    <scope>NUCLEOTIDE SEQUENCE [LARGE SCALE GENOMIC DNA]</scope>
    <source>
        <strain evidence="1">KSC_2009_1</strain>
    </source>
</reference>
<dbReference type="EMBL" id="AKHW03002066">
    <property type="protein sequence ID" value="KYO40168.1"/>
    <property type="molecule type" value="Genomic_DNA"/>
</dbReference>
<comment type="caution">
    <text evidence="1">The sequence shown here is derived from an EMBL/GenBank/DDBJ whole genome shotgun (WGS) entry which is preliminary data.</text>
</comment>